<comment type="caution">
    <text evidence="1">The sequence shown here is derived from an EMBL/GenBank/DDBJ whole genome shotgun (WGS) entry which is preliminary data.</text>
</comment>
<organism evidence="1">
    <name type="scientific">uncultured bacterium</name>
    <name type="common">gcode 4</name>
    <dbReference type="NCBI Taxonomy" id="1234023"/>
    <lineage>
        <taxon>Bacteria</taxon>
        <taxon>environmental samples</taxon>
    </lineage>
</organism>
<evidence type="ECO:0000313" key="1">
    <source>
        <dbReference type="EMBL" id="EKE27563.1"/>
    </source>
</evidence>
<dbReference type="EMBL" id="AMFJ01000466">
    <property type="protein sequence ID" value="EKE27563.1"/>
    <property type="molecule type" value="Genomic_DNA"/>
</dbReference>
<accession>K2FX89</accession>
<protein>
    <submittedName>
        <fullName evidence="1">Uncharacterized protein</fullName>
    </submittedName>
</protein>
<dbReference type="AlphaFoldDB" id="K2FX89"/>
<proteinExistence type="predicted"/>
<name>K2FX89_9BACT</name>
<sequence>MENEILQEISKDPIKQKEEKILKLLLSEWLDKKYPNLKALYIKEDVFAIYNEKWVYSYCNEKADAIFNIKQLRERQFFNEAMIGSWYFERKEWNEYRLYKLMWFDANNKPVLDKNPVFPLSKEYFEALNNIGFNRVIISKMVLKKNPKSIFTDAELKDLELDMDIMIKTWAITIDDLEILLKQEKINEVYSAKTIKKVAEGNLLQQCSDERLDEAKQWITEEKLKRYLEKWYVTDPKIAESCLVAIRAKEAKMKIERKIIDGAWKEIKGIK</sequence>
<gene>
    <name evidence="1" type="ORF">ACD_3C00192G0008</name>
</gene>
<reference evidence="1" key="1">
    <citation type="journal article" date="2012" name="Science">
        <title>Fermentation, hydrogen, and sulfur metabolism in multiple uncultivated bacterial phyla.</title>
        <authorList>
            <person name="Wrighton K.C."/>
            <person name="Thomas B.C."/>
            <person name="Sharon I."/>
            <person name="Miller C.S."/>
            <person name="Castelle C.J."/>
            <person name="VerBerkmoes N.C."/>
            <person name="Wilkins M.J."/>
            <person name="Hettich R.L."/>
            <person name="Lipton M.S."/>
            <person name="Williams K.H."/>
            <person name="Long P.E."/>
            <person name="Banfield J.F."/>
        </authorList>
    </citation>
    <scope>NUCLEOTIDE SEQUENCE [LARGE SCALE GENOMIC DNA]</scope>
</reference>